<name>A0A835B6Q6_9POAL</name>
<dbReference type="OrthoDB" id="420187at2759"/>
<feature type="compositionally biased region" description="Polar residues" evidence="1">
    <location>
        <begin position="367"/>
        <end position="378"/>
    </location>
</feature>
<dbReference type="EMBL" id="JACEFO010001996">
    <property type="protein sequence ID" value="KAF8689896.1"/>
    <property type="molecule type" value="Genomic_DNA"/>
</dbReference>
<evidence type="ECO:0000313" key="3">
    <source>
        <dbReference type="Proteomes" id="UP000636709"/>
    </source>
</evidence>
<comment type="caution">
    <text evidence="2">The sequence shown here is derived from an EMBL/GenBank/DDBJ whole genome shotgun (WGS) entry which is preliminary data.</text>
</comment>
<accession>A0A835B6Q6</accession>
<dbReference type="Proteomes" id="UP000636709">
    <property type="component" value="Unassembled WGS sequence"/>
</dbReference>
<proteinExistence type="predicted"/>
<feature type="region of interest" description="Disordered" evidence="1">
    <location>
        <begin position="336"/>
        <end position="396"/>
    </location>
</feature>
<evidence type="ECO:0000313" key="2">
    <source>
        <dbReference type="EMBL" id="KAF8689896.1"/>
    </source>
</evidence>
<feature type="region of interest" description="Disordered" evidence="1">
    <location>
        <begin position="1"/>
        <end position="47"/>
    </location>
</feature>
<evidence type="ECO:0000256" key="1">
    <source>
        <dbReference type="SAM" id="MobiDB-lite"/>
    </source>
</evidence>
<sequence length="428" mass="46256">MGNIMGNISTTSQDQRSNEQGSTEVAKASTSQNNEPVQKATYSDLGGTASTITEQIASASQRETTSTAQPDACILCDASSVQRAYEKPLQELQLEPDGALPDSGKDTPVSAFQLCNGADALLGANEHTNEPRTEVFCKPTLDCDATTIASVIPVEITCDVSDPAVSNGTITGNEYGEAKGTKPVEPHDDLIVAKDLFEKNIGDKIEAEEQSTKLKVFPLYILLVQTAVQNNKLGDGHSVVKGVYIVETGHMADEDDDQNNSPDTGHVNYGRQISSEDTAHVATSEHAQSMCSESSVQVDPCHGNLHKNKIKSQKHVKCPVVNFYFGSKQLLLASLKPRVKRKHKRTRRRSTSDANTETESTADDRQTSTSETIPTSGISRKSYRRKRSRNAASSEDAVQMYNKKQNLGNSCAAELTVHACAHGYGSMC</sequence>
<gene>
    <name evidence="2" type="ORF">HU200_041528</name>
</gene>
<protein>
    <submittedName>
        <fullName evidence="2">Uncharacterized protein</fullName>
    </submittedName>
</protein>
<feature type="compositionally biased region" description="Basic residues" evidence="1">
    <location>
        <begin position="337"/>
        <end position="349"/>
    </location>
</feature>
<reference evidence="2" key="1">
    <citation type="submission" date="2020-07" db="EMBL/GenBank/DDBJ databases">
        <title>Genome sequence and genetic diversity analysis of an under-domesticated orphan crop, white fonio (Digitaria exilis).</title>
        <authorList>
            <person name="Bennetzen J.L."/>
            <person name="Chen S."/>
            <person name="Ma X."/>
            <person name="Wang X."/>
            <person name="Yssel A.E.J."/>
            <person name="Chaluvadi S.R."/>
            <person name="Johnson M."/>
            <person name="Gangashetty P."/>
            <person name="Hamidou F."/>
            <person name="Sanogo M.D."/>
            <person name="Zwaenepoel A."/>
            <person name="Wallace J."/>
            <person name="Van De Peer Y."/>
            <person name="Van Deynze A."/>
        </authorList>
    </citation>
    <scope>NUCLEOTIDE SEQUENCE</scope>
    <source>
        <tissue evidence="2">Leaves</tissue>
    </source>
</reference>
<keyword evidence="3" id="KW-1185">Reference proteome</keyword>
<dbReference type="AlphaFoldDB" id="A0A835B6Q6"/>
<feature type="compositionally biased region" description="Polar residues" evidence="1">
    <location>
        <begin position="1"/>
        <end position="36"/>
    </location>
</feature>
<organism evidence="2 3">
    <name type="scientific">Digitaria exilis</name>
    <dbReference type="NCBI Taxonomy" id="1010633"/>
    <lineage>
        <taxon>Eukaryota</taxon>
        <taxon>Viridiplantae</taxon>
        <taxon>Streptophyta</taxon>
        <taxon>Embryophyta</taxon>
        <taxon>Tracheophyta</taxon>
        <taxon>Spermatophyta</taxon>
        <taxon>Magnoliopsida</taxon>
        <taxon>Liliopsida</taxon>
        <taxon>Poales</taxon>
        <taxon>Poaceae</taxon>
        <taxon>PACMAD clade</taxon>
        <taxon>Panicoideae</taxon>
        <taxon>Panicodae</taxon>
        <taxon>Paniceae</taxon>
        <taxon>Anthephorinae</taxon>
        <taxon>Digitaria</taxon>
    </lineage>
</organism>